<gene>
    <name evidence="1" type="ORF">FOZ60_016012</name>
</gene>
<dbReference type="AlphaFoldDB" id="A0A7J6P532"/>
<evidence type="ECO:0000313" key="2">
    <source>
        <dbReference type="Proteomes" id="UP000541610"/>
    </source>
</evidence>
<accession>A0A7J6P532</accession>
<organism evidence="1 2">
    <name type="scientific">Perkinsus olseni</name>
    <name type="common">Perkinsus atlanticus</name>
    <dbReference type="NCBI Taxonomy" id="32597"/>
    <lineage>
        <taxon>Eukaryota</taxon>
        <taxon>Sar</taxon>
        <taxon>Alveolata</taxon>
        <taxon>Perkinsozoa</taxon>
        <taxon>Perkinsea</taxon>
        <taxon>Perkinsida</taxon>
        <taxon>Perkinsidae</taxon>
        <taxon>Perkinsus</taxon>
    </lineage>
</organism>
<name>A0A7J6P532_PEROL</name>
<reference evidence="1 2" key="1">
    <citation type="submission" date="2020-04" db="EMBL/GenBank/DDBJ databases">
        <title>Perkinsus olseni comparative genomics.</title>
        <authorList>
            <person name="Bogema D.R."/>
        </authorList>
    </citation>
    <scope>NUCLEOTIDE SEQUENCE [LARGE SCALE GENOMIC DNA]</scope>
    <source>
        <strain evidence="1">00978-12</strain>
    </source>
</reference>
<dbReference type="EMBL" id="JABANP010000083">
    <property type="protein sequence ID" value="KAF4691198.1"/>
    <property type="molecule type" value="Genomic_DNA"/>
</dbReference>
<sequence>MGKDKPDEGRARGMSNREDGFNQLCIRLREDSQEHPDDDGAEGVRMVIKRLCEFVVDCGSSFGIWLCYLF</sequence>
<protein>
    <submittedName>
        <fullName evidence="1">Uncharacterized protein</fullName>
    </submittedName>
</protein>
<proteinExistence type="predicted"/>
<dbReference type="Proteomes" id="UP000541610">
    <property type="component" value="Unassembled WGS sequence"/>
</dbReference>
<comment type="caution">
    <text evidence="1">The sequence shown here is derived from an EMBL/GenBank/DDBJ whole genome shotgun (WGS) entry which is preliminary data.</text>
</comment>
<evidence type="ECO:0000313" key="1">
    <source>
        <dbReference type="EMBL" id="KAF4691198.1"/>
    </source>
</evidence>